<dbReference type="Gene3D" id="1.10.1740.10">
    <property type="match status" value="1"/>
</dbReference>
<dbReference type="Pfam" id="PF04542">
    <property type="entry name" value="Sigma70_r2"/>
    <property type="match status" value="1"/>
</dbReference>
<feature type="domain" description="RNA polymerase sigma factor 70 region 4 type 2" evidence="6">
    <location>
        <begin position="117"/>
        <end position="167"/>
    </location>
</feature>
<evidence type="ECO:0000313" key="7">
    <source>
        <dbReference type="EMBL" id="KKK92909.1"/>
    </source>
</evidence>
<comment type="caution">
    <text evidence="7">The sequence shown here is derived from an EMBL/GenBank/DDBJ whole genome shotgun (WGS) entry which is preliminary data.</text>
</comment>
<evidence type="ECO:0000256" key="1">
    <source>
        <dbReference type="ARBA" id="ARBA00010641"/>
    </source>
</evidence>
<keyword evidence="4" id="KW-0804">Transcription</keyword>
<dbReference type="InterPro" id="IPR014284">
    <property type="entry name" value="RNA_pol_sigma-70_dom"/>
</dbReference>
<keyword evidence="3" id="KW-0731">Sigma factor</keyword>
<dbReference type="InterPro" id="IPR013324">
    <property type="entry name" value="RNA_pol_sigma_r3/r4-like"/>
</dbReference>
<dbReference type="SUPFAM" id="SSF88659">
    <property type="entry name" value="Sigma3 and sigma4 domains of RNA polymerase sigma factors"/>
    <property type="match status" value="1"/>
</dbReference>
<gene>
    <name evidence="7" type="ORF">LCGC14_2698180</name>
</gene>
<dbReference type="EMBL" id="LAZR01048004">
    <property type="protein sequence ID" value="KKK92909.1"/>
    <property type="molecule type" value="Genomic_DNA"/>
</dbReference>
<dbReference type="InterPro" id="IPR013325">
    <property type="entry name" value="RNA_pol_sigma_r2"/>
</dbReference>
<dbReference type="GO" id="GO:0006352">
    <property type="term" value="P:DNA-templated transcription initiation"/>
    <property type="evidence" value="ECO:0007669"/>
    <property type="project" value="InterPro"/>
</dbReference>
<evidence type="ECO:0000256" key="2">
    <source>
        <dbReference type="ARBA" id="ARBA00023015"/>
    </source>
</evidence>
<accession>A0A0F9BQW8</accession>
<evidence type="ECO:0000259" key="6">
    <source>
        <dbReference type="Pfam" id="PF08281"/>
    </source>
</evidence>
<dbReference type="GO" id="GO:0003677">
    <property type="term" value="F:DNA binding"/>
    <property type="evidence" value="ECO:0007669"/>
    <property type="project" value="InterPro"/>
</dbReference>
<evidence type="ECO:0000256" key="4">
    <source>
        <dbReference type="ARBA" id="ARBA00023163"/>
    </source>
</evidence>
<dbReference type="NCBIfam" id="TIGR02937">
    <property type="entry name" value="sigma70-ECF"/>
    <property type="match status" value="1"/>
</dbReference>
<keyword evidence="2" id="KW-0805">Transcription regulation</keyword>
<dbReference type="PANTHER" id="PTHR43133">
    <property type="entry name" value="RNA POLYMERASE ECF-TYPE SIGMA FACTO"/>
    <property type="match status" value="1"/>
</dbReference>
<reference evidence="7" key="1">
    <citation type="journal article" date="2015" name="Nature">
        <title>Complex archaea that bridge the gap between prokaryotes and eukaryotes.</title>
        <authorList>
            <person name="Spang A."/>
            <person name="Saw J.H."/>
            <person name="Jorgensen S.L."/>
            <person name="Zaremba-Niedzwiedzka K."/>
            <person name="Martijn J."/>
            <person name="Lind A.E."/>
            <person name="van Eijk R."/>
            <person name="Schleper C."/>
            <person name="Guy L."/>
            <person name="Ettema T.J."/>
        </authorList>
    </citation>
    <scope>NUCLEOTIDE SEQUENCE</scope>
</reference>
<dbReference type="InterPro" id="IPR039425">
    <property type="entry name" value="RNA_pol_sigma-70-like"/>
</dbReference>
<dbReference type="PANTHER" id="PTHR43133:SF63">
    <property type="entry name" value="RNA POLYMERASE SIGMA FACTOR FECI-RELATED"/>
    <property type="match status" value="1"/>
</dbReference>
<dbReference type="SUPFAM" id="SSF88946">
    <property type="entry name" value="Sigma2 domain of RNA polymerase sigma factors"/>
    <property type="match status" value="1"/>
</dbReference>
<evidence type="ECO:0000259" key="5">
    <source>
        <dbReference type="Pfam" id="PF04542"/>
    </source>
</evidence>
<dbReference type="InterPro" id="IPR007627">
    <property type="entry name" value="RNA_pol_sigma70_r2"/>
</dbReference>
<dbReference type="GO" id="GO:0016987">
    <property type="term" value="F:sigma factor activity"/>
    <property type="evidence" value="ECO:0007669"/>
    <property type="project" value="UniProtKB-KW"/>
</dbReference>
<organism evidence="7">
    <name type="scientific">marine sediment metagenome</name>
    <dbReference type="NCBI Taxonomy" id="412755"/>
    <lineage>
        <taxon>unclassified sequences</taxon>
        <taxon>metagenomes</taxon>
        <taxon>ecological metagenomes</taxon>
    </lineage>
</organism>
<dbReference type="Pfam" id="PF08281">
    <property type="entry name" value="Sigma70_r4_2"/>
    <property type="match status" value="1"/>
</dbReference>
<name>A0A0F9BQW8_9ZZZZ</name>
<dbReference type="InterPro" id="IPR036388">
    <property type="entry name" value="WH-like_DNA-bd_sf"/>
</dbReference>
<dbReference type="Gene3D" id="1.10.10.10">
    <property type="entry name" value="Winged helix-like DNA-binding domain superfamily/Winged helix DNA-binding domain"/>
    <property type="match status" value="1"/>
</dbReference>
<dbReference type="InterPro" id="IPR013249">
    <property type="entry name" value="RNA_pol_sigma70_r4_t2"/>
</dbReference>
<feature type="domain" description="RNA polymerase sigma-70 region 2" evidence="5">
    <location>
        <begin position="25"/>
        <end position="89"/>
    </location>
</feature>
<comment type="similarity">
    <text evidence="1">Belongs to the sigma-70 factor family. ECF subfamily.</text>
</comment>
<dbReference type="AlphaFoldDB" id="A0A0F9BQW8"/>
<proteinExistence type="inferred from homology"/>
<protein>
    <recommendedName>
        <fullName evidence="8">RNA polymerase sigma factor 70 region 4 type 2 domain-containing protein</fullName>
    </recommendedName>
</protein>
<sequence length="179" mass="20630">MPQTKTPLSLVSKQGQSHRPLVKCFMANQDALKNFFRRAVGEQADADDLFQKLLLKALKTDSTAHIDNPLAYGYRMAHHLVVDHHREQNKLPESLEHEPLSAELSLENLLDHEQRLRLYQQVLTQMPALRRDVFIRRRLHGHSRRHISQSLGLSEEAVKKHISRAMDMLKDAISTFIGD</sequence>
<evidence type="ECO:0008006" key="8">
    <source>
        <dbReference type="Google" id="ProtNLM"/>
    </source>
</evidence>
<evidence type="ECO:0000256" key="3">
    <source>
        <dbReference type="ARBA" id="ARBA00023082"/>
    </source>
</evidence>